<evidence type="ECO:0000256" key="3">
    <source>
        <dbReference type="ARBA" id="ARBA00022723"/>
    </source>
</evidence>
<dbReference type="InterPro" id="IPR006127">
    <property type="entry name" value="ZnuA-like"/>
</dbReference>
<sequence>MAIPVRHKRAGLVGAVLVSMAMLATACGSGGDEDAAATPSAASPAAGDVSVVASTNVYGDIARQIAGDKVAVTSIISDPSADPHSYEANTRTQLALSKADVVIENGGGYDDFVDTMLKSANSDAKVLNAVQISGHVAAGGEELNEHVWYDLPSMGKLADQIAGALSAADAGNTATFTANATAFKQKLQELESVAAQIRTAHTGAGVAITEPVPVYLLEACGLTNKTPDEFSEAVEEGTDVPASVLQETLGLFTGKQVKLLAYNEQTAGPETEKVLQAAKDNKVGVVPVTETLPAGKDYLAWMAGNLEAVKTALG</sequence>
<evidence type="ECO:0000313" key="6">
    <source>
        <dbReference type="EMBL" id="GIF74589.1"/>
    </source>
</evidence>
<dbReference type="RefSeq" id="WP_239126852.1">
    <property type="nucleotide sequence ID" value="NZ_BONE01000033.1"/>
</dbReference>
<keyword evidence="4 5" id="KW-0732">Signal</keyword>
<dbReference type="SUPFAM" id="SSF53807">
    <property type="entry name" value="Helical backbone' metal receptor"/>
    <property type="match status" value="1"/>
</dbReference>
<reference evidence="6 7" key="1">
    <citation type="submission" date="2021-01" db="EMBL/GenBank/DDBJ databases">
        <title>Whole genome shotgun sequence of Asanoa siamensis NBRC 107932.</title>
        <authorList>
            <person name="Komaki H."/>
            <person name="Tamura T."/>
        </authorList>
    </citation>
    <scope>NUCLEOTIDE SEQUENCE [LARGE SCALE GENOMIC DNA]</scope>
    <source>
        <strain evidence="6 7">NBRC 107932</strain>
    </source>
</reference>
<evidence type="ECO:0000256" key="4">
    <source>
        <dbReference type="ARBA" id="ARBA00022729"/>
    </source>
</evidence>
<name>A0ABQ4CTI6_9ACTN</name>
<evidence type="ECO:0000256" key="5">
    <source>
        <dbReference type="SAM" id="SignalP"/>
    </source>
</evidence>
<dbReference type="PANTHER" id="PTHR42953:SF1">
    <property type="entry name" value="METAL-BINDING PROTEIN HI_0362-RELATED"/>
    <property type="match status" value="1"/>
</dbReference>
<gene>
    <name evidence="6" type="ORF">Asi02nite_41070</name>
</gene>
<protein>
    <submittedName>
        <fullName evidence="6">Metal ABC transporter substrate-binding protein</fullName>
    </submittedName>
</protein>
<dbReference type="Pfam" id="PF01297">
    <property type="entry name" value="ZnuA"/>
    <property type="match status" value="1"/>
</dbReference>
<dbReference type="EMBL" id="BONE01000033">
    <property type="protein sequence ID" value="GIF74589.1"/>
    <property type="molecule type" value="Genomic_DNA"/>
</dbReference>
<comment type="caution">
    <text evidence="6">The sequence shown here is derived from an EMBL/GenBank/DDBJ whole genome shotgun (WGS) entry which is preliminary data.</text>
</comment>
<keyword evidence="7" id="KW-1185">Reference proteome</keyword>
<organism evidence="6 7">
    <name type="scientific">Asanoa siamensis</name>
    <dbReference type="NCBI Taxonomy" id="926357"/>
    <lineage>
        <taxon>Bacteria</taxon>
        <taxon>Bacillati</taxon>
        <taxon>Actinomycetota</taxon>
        <taxon>Actinomycetes</taxon>
        <taxon>Micromonosporales</taxon>
        <taxon>Micromonosporaceae</taxon>
        <taxon>Asanoa</taxon>
    </lineage>
</organism>
<feature type="chain" id="PRO_5046850017" evidence="5">
    <location>
        <begin position="27"/>
        <end position="314"/>
    </location>
</feature>
<proteinExistence type="predicted"/>
<feature type="signal peptide" evidence="5">
    <location>
        <begin position="1"/>
        <end position="26"/>
    </location>
</feature>
<dbReference type="InterPro" id="IPR050492">
    <property type="entry name" value="Bact_metal-bind_prot9"/>
</dbReference>
<dbReference type="PANTHER" id="PTHR42953">
    <property type="entry name" value="HIGH-AFFINITY ZINC UPTAKE SYSTEM PROTEIN ZNUA-RELATED"/>
    <property type="match status" value="1"/>
</dbReference>
<evidence type="ECO:0000256" key="2">
    <source>
        <dbReference type="ARBA" id="ARBA00022448"/>
    </source>
</evidence>
<dbReference type="Gene3D" id="3.40.50.1980">
    <property type="entry name" value="Nitrogenase molybdenum iron protein domain"/>
    <property type="match status" value="2"/>
</dbReference>
<dbReference type="Proteomes" id="UP000604117">
    <property type="component" value="Unassembled WGS sequence"/>
</dbReference>
<evidence type="ECO:0000256" key="1">
    <source>
        <dbReference type="ARBA" id="ARBA00004196"/>
    </source>
</evidence>
<keyword evidence="3" id="KW-0479">Metal-binding</keyword>
<keyword evidence="2" id="KW-0813">Transport</keyword>
<evidence type="ECO:0000313" key="7">
    <source>
        <dbReference type="Proteomes" id="UP000604117"/>
    </source>
</evidence>
<dbReference type="PROSITE" id="PS51257">
    <property type="entry name" value="PROKAR_LIPOPROTEIN"/>
    <property type="match status" value="1"/>
</dbReference>
<accession>A0ABQ4CTI6</accession>
<comment type="subcellular location">
    <subcellularLocation>
        <location evidence="1">Cell envelope</location>
    </subcellularLocation>
</comment>